<gene>
    <name evidence="3" type="ORF">A9K58_17595</name>
</gene>
<protein>
    <recommendedName>
        <fullName evidence="5">Secreted protein</fullName>
    </recommendedName>
</protein>
<reference evidence="3 4" key="1">
    <citation type="submission" date="2016-05" db="EMBL/GenBank/DDBJ databases">
        <title>Draft Genome Sequences of Stenotrophomonas maltophilia Strains Sm32COP, Sm41DVV, Sm46PAILV, SmF3, SmF22, SmSOFb1 and SmCVFa1, Isolated from Different Manures, in France.</title>
        <authorList>
            <person name="Nazaret S."/>
            <person name="Bodilis J."/>
        </authorList>
    </citation>
    <scope>NUCLEOTIDE SEQUENCE [LARGE SCALE GENOMIC DNA]</scope>
    <source>
        <strain evidence="3 4">Sm46PAILV</strain>
    </source>
</reference>
<name>A0A1A6XLN8_STEMA</name>
<dbReference type="Proteomes" id="UP000092256">
    <property type="component" value="Unassembled WGS sequence"/>
</dbReference>
<feature type="signal peptide" evidence="2">
    <location>
        <begin position="1"/>
        <end position="22"/>
    </location>
</feature>
<proteinExistence type="predicted"/>
<feature type="chain" id="PRO_5008353262" description="Secreted protein" evidence="2">
    <location>
        <begin position="23"/>
        <end position="155"/>
    </location>
</feature>
<organism evidence="3 4">
    <name type="scientific">Stenotrophomonas maltophilia</name>
    <name type="common">Pseudomonas maltophilia</name>
    <name type="synonym">Xanthomonas maltophilia</name>
    <dbReference type="NCBI Taxonomy" id="40324"/>
    <lineage>
        <taxon>Bacteria</taxon>
        <taxon>Pseudomonadati</taxon>
        <taxon>Pseudomonadota</taxon>
        <taxon>Gammaproteobacteria</taxon>
        <taxon>Lysobacterales</taxon>
        <taxon>Lysobacteraceae</taxon>
        <taxon>Stenotrophomonas</taxon>
        <taxon>Stenotrophomonas maltophilia group</taxon>
    </lineage>
</organism>
<dbReference type="EMBL" id="LYVJ01000015">
    <property type="protein sequence ID" value="OBU64402.1"/>
    <property type="molecule type" value="Genomic_DNA"/>
</dbReference>
<dbReference type="OrthoDB" id="7193459at2"/>
<dbReference type="AlphaFoldDB" id="A0A1A6XLN8"/>
<evidence type="ECO:0008006" key="5">
    <source>
        <dbReference type="Google" id="ProtNLM"/>
    </source>
</evidence>
<evidence type="ECO:0000313" key="4">
    <source>
        <dbReference type="Proteomes" id="UP000092256"/>
    </source>
</evidence>
<feature type="compositionally biased region" description="Basic and acidic residues" evidence="1">
    <location>
        <begin position="134"/>
        <end position="145"/>
    </location>
</feature>
<accession>A0A1A6XLN8</accession>
<keyword evidence="2" id="KW-0732">Signal</keyword>
<feature type="region of interest" description="Disordered" evidence="1">
    <location>
        <begin position="134"/>
        <end position="155"/>
    </location>
</feature>
<evidence type="ECO:0000256" key="2">
    <source>
        <dbReference type="SAM" id="SignalP"/>
    </source>
</evidence>
<evidence type="ECO:0000256" key="1">
    <source>
        <dbReference type="SAM" id="MobiDB-lite"/>
    </source>
</evidence>
<sequence length="155" mass="17228">MKSLLMSAVLLSALGLCFAANAKEPVLQSGKPLLPQIETIEKQLNDGETYSELKAEERARVREVLARLRSVGESYTDGAPMPESTRTQVFNDQEVVNTVLTRAREDSRLICRREKTIGSNRTVTQCATVAQRARQREAADRDMIRAQRGGPTHSN</sequence>
<evidence type="ECO:0000313" key="3">
    <source>
        <dbReference type="EMBL" id="OBU64402.1"/>
    </source>
</evidence>
<comment type="caution">
    <text evidence="3">The sequence shown here is derived from an EMBL/GenBank/DDBJ whole genome shotgun (WGS) entry which is preliminary data.</text>
</comment>
<dbReference type="RefSeq" id="WP_065200565.1">
    <property type="nucleotide sequence ID" value="NZ_LYVJ01000015.1"/>
</dbReference>